<dbReference type="SUPFAM" id="SSF56091">
    <property type="entry name" value="DNA ligase/mRNA capping enzyme, catalytic domain"/>
    <property type="match status" value="1"/>
</dbReference>
<dbReference type="GO" id="GO:0046872">
    <property type="term" value="F:metal ion binding"/>
    <property type="evidence" value="ECO:0007669"/>
    <property type="project" value="UniProtKB-KW"/>
</dbReference>
<dbReference type="PANTHER" id="PTHR45674:SF13">
    <property type="entry name" value="DNA LIGASE-RELATED"/>
    <property type="match status" value="1"/>
</dbReference>
<evidence type="ECO:0000256" key="3">
    <source>
        <dbReference type="ARBA" id="ARBA00022705"/>
    </source>
</evidence>
<comment type="cofactor">
    <cofactor evidence="14">
        <name>Mg(2+)</name>
        <dbReference type="ChEBI" id="CHEBI:18420"/>
    </cofactor>
</comment>
<dbReference type="Pfam" id="PF04679">
    <property type="entry name" value="DNA_ligase_A_C"/>
    <property type="match status" value="1"/>
</dbReference>
<comment type="function">
    <text evidence="13 14">DNA ligase that seals nicks in double-stranded DNA during DNA replication, DNA recombination and DNA repair.</text>
</comment>
<dbReference type="InterPro" id="IPR022865">
    <property type="entry name" value="DNA_ligae_ATP-dep_bac/arc"/>
</dbReference>
<keyword evidence="6 14" id="KW-0227">DNA damage</keyword>
<evidence type="ECO:0000256" key="13">
    <source>
        <dbReference type="ARBA" id="ARBA00054532"/>
    </source>
</evidence>
<comment type="catalytic activity">
    <reaction evidence="12 14 15">
        <text>ATP + (deoxyribonucleotide)n-3'-hydroxyl + 5'-phospho-(deoxyribonucleotide)m = (deoxyribonucleotide)n+m + AMP + diphosphate.</text>
        <dbReference type="EC" id="6.5.1.1"/>
    </reaction>
</comment>
<evidence type="ECO:0000256" key="6">
    <source>
        <dbReference type="ARBA" id="ARBA00022763"/>
    </source>
</evidence>
<evidence type="ECO:0000259" key="18">
    <source>
        <dbReference type="PROSITE" id="PS50160"/>
    </source>
</evidence>
<dbReference type="PROSITE" id="PS00697">
    <property type="entry name" value="DNA_LIGASE_A1"/>
    <property type="match status" value="1"/>
</dbReference>
<dbReference type="PROSITE" id="PS00333">
    <property type="entry name" value="DNA_LIGASE_A2"/>
    <property type="match status" value="1"/>
</dbReference>
<keyword evidence="4 14" id="KW-0479">Metal-binding</keyword>
<feature type="binding site" evidence="14">
    <location>
        <position position="321"/>
    </location>
    <ligand>
        <name>ATP</name>
        <dbReference type="ChEBI" id="CHEBI:30616"/>
    </ligand>
</feature>
<evidence type="ECO:0000256" key="5">
    <source>
        <dbReference type="ARBA" id="ARBA00022741"/>
    </source>
</evidence>
<dbReference type="EC" id="6.5.1.1" evidence="14"/>
<evidence type="ECO:0000256" key="16">
    <source>
        <dbReference type="RuleBase" id="RU004196"/>
    </source>
</evidence>
<comment type="caution">
    <text evidence="19">The sequence shown here is derived from an EMBL/GenBank/DDBJ whole genome shotgun (WGS) entry which is preliminary data.</text>
</comment>
<dbReference type="GO" id="GO:0003910">
    <property type="term" value="F:DNA ligase (ATP) activity"/>
    <property type="evidence" value="ECO:0007669"/>
    <property type="project" value="UniProtKB-UniRule"/>
</dbReference>
<dbReference type="GO" id="GO:0051301">
    <property type="term" value="P:cell division"/>
    <property type="evidence" value="ECO:0007669"/>
    <property type="project" value="UniProtKB-KW"/>
</dbReference>
<dbReference type="AlphaFoldDB" id="A0A4Y3KGH0"/>
<evidence type="ECO:0000256" key="9">
    <source>
        <dbReference type="ARBA" id="ARBA00023172"/>
    </source>
</evidence>
<dbReference type="Gene3D" id="3.30.470.30">
    <property type="entry name" value="DNA ligase/mRNA capping enzyme"/>
    <property type="match status" value="1"/>
</dbReference>
<evidence type="ECO:0000313" key="19">
    <source>
        <dbReference type="EMBL" id="GEA82973.1"/>
    </source>
</evidence>
<evidence type="ECO:0000256" key="12">
    <source>
        <dbReference type="ARBA" id="ARBA00034003"/>
    </source>
</evidence>
<dbReference type="GO" id="GO:0003677">
    <property type="term" value="F:DNA binding"/>
    <property type="evidence" value="ECO:0007669"/>
    <property type="project" value="InterPro"/>
</dbReference>
<dbReference type="InterPro" id="IPR012309">
    <property type="entry name" value="DNA_ligase_ATP-dep_C"/>
</dbReference>
<keyword evidence="1 14" id="KW-0436">Ligase</keyword>
<keyword evidence="20" id="KW-1185">Reference proteome</keyword>
<keyword evidence="2 14" id="KW-0132">Cell division</keyword>
<keyword evidence="7 14" id="KW-0067">ATP-binding</keyword>
<feature type="compositionally biased region" description="Basic and acidic residues" evidence="17">
    <location>
        <begin position="24"/>
        <end position="33"/>
    </location>
</feature>
<dbReference type="SUPFAM" id="SSF117018">
    <property type="entry name" value="ATP-dependent DNA ligase DNA-binding domain"/>
    <property type="match status" value="1"/>
</dbReference>
<evidence type="ECO:0000256" key="7">
    <source>
        <dbReference type="ARBA" id="ARBA00022840"/>
    </source>
</evidence>
<feature type="binding site" evidence="14">
    <location>
        <position position="439"/>
    </location>
    <ligand>
        <name>ATP</name>
        <dbReference type="ChEBI" id="CHEBI:30616"/>
    </ligand>
</feature>
<dbReference type="InterPro" id="IPR012310">
    <property type="entry name" value="DNA_ligase_ATP-dep_cent"/>
</dbReference>
<evidence type="ECO:0000256" key="2">
    <source>
        <dbReference type="ARBA" id="ARBA00022618"/>
    </source>
</evidence>
<keyword evidence="10 14" id="KW-0234">DNA repair</keyword>
<dbReference type="HAMAP" id="MF_00407">
    <property type="entry name" value="DNA_ligase"/>
    <property type="match status" value="1"/>
</dbReference>
<reference evidence="19 20" key="1">
    <citation type="submission" date="2019-06" db="EMBL/GenBank/DDBJ databases">
        <title>Whole genome shotgun sequence of Cellulomonas gelida NBRC 3748.</title>
        <authorList>
            <person name="Hosoyama A."/>
            <person name="Uohara A."/>
            <person name="Ohji S."/>
            <person name="Ichikawa N."/>
        </authorList>
    </citation>
    <scope>NUCLEOTIDE SEQUENCE [LARGE SCALE GENOMIC DNA]</scope>
    <source>
        <strain evidence="19 20">NBRC 3748</strain>
    </source>
</reference>
<dbReference type="NCBIfam" id="TIGR00574">
    <property type="entry name" value="dnl1"/>
    <property type="match status" value="1"/>
</dbReference>
<protein>
    <recommendedName>
        <fullName evidence="14">Probable DNA ligase</fullName>
        <ecNumber evidence="14">6.5.1.1</ecNumber>
    </recommendedName>
    <alternativeName>
        <fullName evidence="14">Polydeoxyribonucleotide synthase [ATP]</fullName>
    </alternativeName>
</protein>
<keyword evidence="3 14" id="KW-0235">DNA replication</keyword>
<dbReference type="SUPFAM" id="SSF50249">
    <property type="entry name" value="Nucleic acid-binding proteins"/>
    <property type="match status" value="1"/>
</dbReference>
<evidence type="ECO:0000256" key="10">
    <source>
        <dbReference type="ARBA" id="ARBA00023204"/>
    </source>
</evidence>
<dbReference type="InterPro" id="IPR016059">
    <property type="entry name" value="DNA_ligase_ATP-dep_CS"/>
</dbReference>
<feature type="binding site" evidence="14">
    <location>
        <position position="292"/>
    </location>
    <ligand>
        <name>ATP</name>
        <dbReference type="ChEBI" id="CHEBI:30616"/>
    </ligand>
</feature>
<dbReference type="Gene3D" id="2.40.50.140">
    <property type="entry name" value="Nucleic acid-binding proteins"/>
    <property type="match status" value="1"/>
</dbReference>
<dbReference type="PANTHER" id="PTHR45674">
    <property type="entry name" value="DNA LIGASE 1/3 FAMILY MEMBER"/>
    <property type="match status" value="1"/>
</dbReference>
<dbReference type="InterPro" id="IPR012340">
    <property type="entry name" value="NA-bd_OB-fold"/>
</dbReference>
<dbReference type="CDD" id="cd07972">
    <property type="entry name" value="OBF_DNA_ligase_Arch_LigB"/>
    <property type="match status" value="1"/>
</dbReference>
<feature type="active site" description="N6-AMP-lysine intermediate" evidence="14">
    <location>
        <position position="272"/>
    </location>
</feature>
<feature type="compositionally biased region" description="Basic and acidic residues" evidence="17">
    <location>
        <begin position="1"/>
        <end position="15"/>
    </location>
</feature>
<feature type="binding site" evidence="14">
    <location>
        <position position="433"/>
    </location>
    <ligand>
        <name>ATP</name>
        <dbReference type="ChEBI" id="CHEBI:30616"/>
    </ligand>
</feature>
<keyword evidence="8 14" id="KW-0460">Magnesium</keyword>
<dbReference type="EMBL" id="BJLQ01000002">
    <property type="protein sequence ID" value="GEA82973.1"/>
    <property type="molecule type" value="Genomic_DNA"/>
</dbReference>
<keyword evidence="5 14" id="KW-0547">Nucleotide-binding</keyword>
<evidence type="ECO:0000256" key="17">
    <source>
        <dbReference type="SAM" id="MobiDB-lite"/>
    </source>
</evidence>
<keyword evidence="9 14" id="KW-0233">DNA recombination</keyword>
<dbReference type="InterPro" id="IPR000977">
    <property type="entry name" value="DNA_ligase_ATP-dep"/>
</dbReference>
<dbReference type="Gene3D" id="1.10.3260.10">
    <property type="entry name" value="DNA ligase, ATP-dependent, N-terminal domain"/>
    <property type="match status" value="1"/>
</dbReference>
<feature type="region of interest" description="Disordered" evidence="17">
    <location>
        <begin position="1"/>
        <end position="43"/>
    </location>
</feature>
<comment type="similarity">
    <text evidence="14 16">Belongs to the ATP-dependent DNA ligase family.</text>
</comment>
<evidence type="ECO:0000256" key="11">
    <source>
        <dbReference type="ARBA" id="ARBA00023306"/>
    </source>
</evidence>
<dbReference type="GO" id="GO:0006310">
    <property type="term" value="P:DNA recombination"/>
    <property type="evidence" value="ECO:0007669"/>
    <property type="project" value="UniProtKB-UniRule"/>
</dbReference>
<feature type="domain" description="ATP-dependent DNA ligase family profile" evidence="18">
    <location>
        <begin position="357"/>
        <end position="473"/>
    </location>
</feature>
<feature type="binding site" evidence="14">
    <location>
        <position position="359"/>
    </location>
    <ligand>
        <name>ATP</name>
        <dbReference type="ChEBI" id="CHEBI:30616"/>
    </ligand>
</feature>
<keyword evidence="11 14" id="KW-0131">Cell cycle</keyword>
<gene>
    <name evidence="14 19" type="primary">lig</name>
    <name evidence="19" type="ORF">CGE01nite_02240</name>
</gene>
<dbReference type="InterPro" id="IPR050191">
    <property type="entry name" value="ATP-dep_DNA_ligase"/>
</dbReference>
<dbReference type="InterPro" id="IPR036599">
    <property type="entry name" value="DNA_ligase_N_sf"/>
</dbReference>
<dbReference type="FunFam" id="2.40.50.140:FF:000163">
    <property type="entry name" value="Probable DNA ligase"/>
    <property type="match status" value="1"/>
</dbReference>
<dbReference type="Pfam" id="PF01068">
    <property type="entry name" value="DNA_ligase_A_M"/>
    <property type="match status" value="1"/>
</dbReference>
<dbReference type="NCBIfam" id="NF002868">
    <property type="entry name" value="PRK03180.1"/>
    <property type="match status" value="1"/>
</dbReference>
<dbReference type="GO" id="GO:0071897">
    <property type="term" value="P:DNA biosynthetic process"/>
    <property type="evidence" value="ECO:0007669"/>
    <property type="project" value="InterPro"/>
</dbReference>
<dbReference type="Proteomes" id="UP000320461">
    <property type="component" value="Unassembled WGS sequence"/>
</dbReference>
<proteinExistence type="inferred from homology"/>
<evidence type="ECO:0000256" key="15">
    <source>
        <dbReference type="RuleBase" id="RU000617"/>
    </source>
</evidence>
<evidence type="ECO:0000256" key="1">
    <source>
        <dbReference type="ARBA" id="ARBA00022598"/>
    </source>
</evidence>
<dbReference type="GO" id="GO:0006260">
    <property type="term" value="P:DNA replication"/>
    <property type="evidence" value="ECO:0007669"/>
    <property type="project" value="UniProtKB-UniRule"/>
</dbReference>
<accession>A0A4Y3KGH0</accession>
<evidence type="ECO:0000256" key="14">
    <source>
        <dbReference type="HAMAP-Rule" id="MF_00407"/>
    </source>
</evidence>
<dbReference type="PROSITE" id="PS50160">
    <property type="entry name" value="DNA_LIGASE_A3"/>
    <property type="match status" value="1"/>
</dbReference>
<sequence>MDPWEEVRASDERPGARGGGPAGRDPRDPERGPGRLSTPVAGVGGRVQDARMLLADVAATSSALGATRSRLAKRALLVDLLRRTPPADVPIVARYLAGELRQRRTGLGWRSLRTMPPPADEPSLQVADVDAAFARMAGLAGPGSGTARAAEAAALFGAATAPEQDFLGRLVSGEVRQGALDALLLDAVAEAAGVPPESVRRAAMLAGATEPVAQAALAATDPSAAREALAAFTLEVGRPVRPMLAQSAPDVAAALTTVADVEDGDLAVVDAKLDGIRVQVHRADDEVAVFTRSLDDITARVPEIVEQVRALPAHRLVLDGEALVVDGTGRPVPFQDTAARAASGDAEVAATQLLQPFFFDCLHLDGEDLLDRPLTERLAALDRLLVDRPGLGVARVVTADPETALEHARAVLAAGHEGVVVKAAGSSYEAGRRGAAWVKVKPRHTLDLVVLAVERGSGRRQGLLSNIHLGARDEHGGFVMLGKTFKGMTDEMLAWQTERFRELEMADDGWVVTVRPEQVVEIAFDGVQRSTRYPGGLALRFARVLRYRDDKSAAEADTITRVRELAAWAEG</sequence>
<dbReference type="CDD" id="cd07901">
    <property type="entry name" value="Adenylation_DNA_ligase_Arch_LigB"/>
    <property type="match status" value="1"/>
</dbReference>
<name>A0A4Y3KGH0_9CELL</name>
<feature type="binding site" evidence="14">
    <location>
        <position position="270"/>
    </location>
    <ligand>
        <name>ATP</name>
        <dbReference type="ChEBI" id="CHEBI:30616"/>
    </ligand>
</feature>
<feature type="binding site" evidence="14">
    <location>
        <position position="277"/>
    </location>
    <ligand>
        <name>ATP</name>
        <dbReference type="ChEBI" id="CHEBI:30616"/>
    </ligand>
</feature>
<evidence type="ECO:0000256" key="4">
    <source>
        <dbReference type="ARBA" id="ARBA00022723"/>
    </source>
</evidence>
<dbReference type="GO" id="GO:0005524">
    <property type="term" value="F:ATP binding"/>
    <property type="evidence" value="ECO:0007669"/>
    <property type="project" value="UniProtKB-UniRule"/>
</dbReference>
<evidence type="ECO:0000256" key="8">
    <source>
        <dbReference type="ARBA" id="ARBA00022842"/>
    </source>
</evidence>
<evidence type="ECO:0000313" key="20">
    <source>
        <dbReference type="Proteomes" id="UP000320461"/>
    </source>
</evidence>
<organism evidence="19 20">
    <name type="scientific">Cellulomonas gelida</name>
    <dbReference type="NCBI Taxonomy" id="1712"/>
    <lineage>
        <taxon>Bacteria</taxon>
        <taxon>Bacillati</taxon>
        <taxon>Actinomycetota</taxon>
        <taxon>Actinomycetes</taxon>
        <taxon>Micrococcales</taxon>
        <taxon>Cellulomonadaceae</taxon>
        <taxon>Cellulomonas</taxon>
    </lineage>
</organism>
<dbReference type="GO" id="GO:0006281">
    <property type="term" value="P:DNA repair"/>
    <property type="evidence" value="ECO:0007669"/>
    <property type="project" value="UniProtKB-UniRule"/>
</dbReference>